<evidence type="ECO:0000313" key="10">
    <source>
        <dbReference type="EMBL" id="MPA34371.1"/>
    </source>
</evidence>
<keyword evidence="3" id="KW-0285">Flavoprotein</keyword>
<dbReference type="Pfam" id="PF01565">
    <property type="entry name" value="FAD_binding_4"/>
    <property type="match status" value="1"/>
</dbReference>
<comment type="similarity">
    <text evidence="2">Belongs to the oxygen-dependent FAD-linked oxidoreductase family.</text>
</comment>
<dbReference type="InterPro" id="IPR016166">
    <property type="entry name" value="FAD-bd_PCMH"/>
</dbReference>
<keyword evidence="6" id="KW-1015">Disulfide bond</keyword>
<evidence type="ECO:0000256" key="4">
    <source>
        <dbReference type="ARBA" id="ARBA00022729"/>
    </source>
</evidence>
<organism evidence="10">
    <name type="scientific">Davidia involucrata</name>
    <name type="common">Dove tree</name>
    <dbReference type="NCBI Taxonomy" id="16924"/>
    <lineage>
        <taxon>Eukaryota</taxon>
        <taxon>Viridiplantae</taxon>
        <taxon>Streptophyta</taxon>
        <taxon>Embryophyta</taxon>
        <taxon>Tracheophyta</taxon>
        <taxon>Spermatophyta</taxon>
        <taxon>Magnoliopsida</taxon>
        <taxon>eudicotyledons</taxon>
        <taxon>Gunneridae</taxon>
        <taxon>Pentapetalae</taxon>
        <taxon>asterids</taxon>
        <taxon>Cornales</taxon>
        <taxon>Nyssaceae</taxon>
        <taxon>Davidia</taxon>
    </lineage>
</organism>
<feature type="chain" id="PRO_5022874814" evidence="8">
    <location>
        <begin position="28"/>
        <end position="544"/>
    </location>
</feature>
<dbReference type="Gene3D" id="3.30.43.10">
    <property type="entry name" value="Uridine Diphospho-n-acetylenolpyruvylglucosamine Reductase, domain 2"/>
    <property type="match status" value="1"/>
</dbReference>
<dbReference type="InterPro" id="IPR012951">
    <property type="entry name" value="BBE"/>
</dbReference>
<feature type="signal peptide" evidence="8">
    <location>
        <begin position="1"/>
        <end position="27"/>
    </location>
</feature>
<dbReference type="FunFam" id="3.30.43.10:FF:000004">
    <property type="entry name" value="Berberine bridge enzyme-like 15"/>
    <property type="match status" value="1"/>
</dbReference>
<gene>
    <name evidence="10" type="ORF">Din_003812</name>
</gene>
<evidence type="ECO:0000256" key="3">
    <source>
        <dbReference type="ARBA" id="ARBA00022630"/>
    </source>
</evidence>
<name>A0A5B6YRL3_DAVIN</name>
<evidence type="ECO:0000256" key="5">
    <source>
        <dbReference type="ARBA" id="ARBA00022827"/>
    </source>
</evidence>
<evidence type="ECO:0000259" key="9">
    <source>
        <dbReference type="PROSITE" id="PS51387"/>
    </source>
</evidence>
<dbReference type="InterPro" id="IPR016169">
    <property type="entry name" value="FAD-bd_PCMH_sub2"/>
</dbReference>
<evidence type="ECO:0000256" key="2">
    <source>
        <dbReference type="ARBA" id="ARBA00005466"/>
    </source>
</evidence>
<dbReference type="Gene3D" id="3.30.465.10">
    <property type="match status" value="1"/>
</dbReference>
<keyword evidence="4 8" id="KW-0732">Signal</keyword>
<dbReference type="InterPro" id="IPR016167">
    <property type="entry name" value="FAD-bd_PCMH_sub1"/>
</dbReference>
<dbReference type="PANTHER" id="PTHR32448">
    <property type="entry name" value="OS08G0158400 PROTEIN"/>
    <property type="match status" value="1"/>
</dbReference>
<proteinExistence type="inferred from homology"/>
<reference evidence="10" key="1">
    <citation type="submission" date="2019-08" db="EMBL/GenBank/DDBJ databases">
        <title>Reference gene set and small RNA set construction with multiple tissues from Davidia involucrata Baill.</title>
        <authorList>
            <person name="Yang H."/>
            <person name="Zhou C."/>
            <person name="Li G."/>
            <person name="Wang J."/>
            <person name="Gao P."/>
            <person name="Wang M."/>
            <person name="Wang R."/>
            <person name="Zhao Y."/>
        </authorList>
    </citation>
    <scope>NUCLEOTIDE SEQUENCE</scope>
    <source>
        <tissue evidence="10">Mixed with DoveR01_LX</tissue>
    </source>
</reference>
<accession>A0A5B6YRL3</accession>
<dbReference type="Gene3D" id="3.40.462.20">
    <property type="match status" value="1"/>
</dbReference>
<keyword evidence="5" id="KW-0274">FAD</keyword>
<evidence type="ECO:0000256" key="7">
    <source>
        <dbReference type="ARBA" id="ARBA00023180"/>
    </source>
</evidence>
<dbReference type="SUPFAM" id="SSF56176">
    <property type="entry name" value="FAD-binding/transporter-associated domain-like"/>
    <property type="match status" value="1"/>
</dbReference>
<protein>
    <submittedName>
        <fullName evidence="10">Putative reticuline oxidase-like protein</fullName>
    </submittedName>
</protein>
<dbReference type="AlphaFoldDB" id="A0A5B6YRL3"/>
<dbReference type="Pfam" id="PF08031">
    <property type="entry name" value="BBE"/>
    <property type="match status" value="1"/>
</dbReference>
<dbReference type="InterPro" id="IPR036318">
    <property type="entry name" value="FAD-bd_PCMH-like_sf"/>
</dbReference>
<evidence type="ECO:0000256" key="1">
    <source>
        <dbReference type="ARBA" id="ARBA00001974"/>
    </source>
</evidence>
<dbReference type="GO" id="GO:0071949">
    <property type="term" value="F:FAD binding"/>
    <property type="evidence" value="ECO:0007669"/>
    <property type="project" value="InterPro"/>
</dbReference>
<dbReference type="EMBL" id="GHES01003812">
    <property type="protein sequence ID" value="MPA34371.1"/>
    <property type="molecule type" value="Transcribed_RNA"/>
</dbReference>
<comment type="cofactor">
    <cofactor evidence="1">
        <name>FAD</name>
        <dbReference type="ChEBI" id="CHEBI:57692"/>
    </cofactor>
</comment>
<feature type="domain" description="FAD-binding PCMH-type" evidence="9">
    <location>
        <begin position="83"/>
        <end position="257"/>
    </location>
</feature>
<evidence type="ECO:0000256" key="6">
    <source>
        <dbReference type="ARBA" id="ARBA00023157"/>
    </source>
</evidence>
<dbReference type="PROSITE" id="PS51387">
    <property type="entry name" value="FAD_PCMH"/>
    <property type="match status" value="1"/>
</dbReference>
<keyword evidence="7" id="KW-0325">Glycoprotein</keyword>
<evidence type="ECO:0000256" key="8">
    <source>
        <dbReference type="SAM" id="SignalP"/>
    </source>
</evidence>
<dbReference type="InterPro" id="IPR006094">
    <property type="entry name" value="Oxid_FAD_bind_N"/>
</dbReference>
<sequence>MSTTCVSVASMLLLVHLCLGLWSVSSAATDSVYDTFLECLSKNKNTEPADQIQISSIIYSPSNPSYTRVLQSYIRNRRFNTSTTPKPLIIVTPLHQSHVQAAVICAKNIGIQLKIRSGGHDYDGISYVSDVPFIILDMFNLRSISVDIQSETAWVQTGATLGELYYRIWEKSKVHGFPAGVCPTVGVGGHLSGGGYGTMLRKYGLSVDNVLDAQIVDANGRILDRKAMGEDLFWAIRGGGGASFGVILSYKIKLVPVPLVTTVFRVQKTLEENATDLVHRWQYVASTIDNDLFIRMLLQPVTSTTNKAQKTIRASFISHFLGDADRLVSVMNKAFPELGLKKSDCMEMSWIQSMLYWANFDNRTSVDVLLDRTPVSVNFLKRKSDYVQTPISKDGLELIWKKMIELGKTGFVFNPYGGKMSEIPETETPFPHRAGNLFKIQYSVNWNDEGIEADKNYINQIRQLYSYMTPFVSKSPRGAFLNYRDLDIGITHNGKNSYSEGKVYGGKYFMGNFDRLVKVKTMVDPHNFFRNEQSIPPFPSGSKN</sequence>
<dbReference type="GO" id="GO:0016491">
    <property type="term" value="F:oxidoreductase activity"/>
    <property type="evidence" value="ECO:0007669"/>
    <property type="project" value="InterPro"/>
</dbReference>